<evidence type="ECO:0000256" key="6">
    <source>
        <dbReference type="ARBA" id="ARBA00022741"/>
    </source>
</evidence>
<protein>
    <submittedName>
        <fullName evidence="11">Ribose transport system ATP-binding protein/L-arabinose transport system ATP-binding protein</fullName>
    </submittedName>
</protein>
<proteinExistence type="inferred from homology"/>
<evidence type="ECO:0000256" key="8">
    <source>
        <dbReference type="ARBA" id="ARBA00022967"/>
    </source>
</evidence>
<dbReference type="InterPro" id="IPR050107">
    <property type="entry name" value="ABC_carbohydrate_import_ATPase"/>
</dbReference>
<dbReference type="CDD" id="cd03215">
    <property type="entry name" value="ABC_Carb_Monos_II"/>
    <property type="match status" value="1"/>
</dbReference>
<dbReference type="SMART" id="SM00382">
    <property type="entry name" value="AAA"/>
    <property type="match status" value="2"/>
</dbReference>
<gene>
    <name evidence="11" type="ORF">QO011_006254</name>
</gene>
<dbReference type="EMBL" id="JAUSVX010000015">
    <property type="protein sequence ID" value="MDQ0473220.1"/>
    <property type="molecule type" value="Genomic_DNA"/>
</dbReference>
<evidence type="ECO:0000259" key="10">
    <source>
        <dbReference type="PROSITE" id="PS50893"/>
    </source>
</evidence>
<keyword evidence="5" id="KW-0677">Repeat</keyword>
<keyword evidence="3" id="KW-1003">Cell membrane</keyword>
<dbReference type="RefSeq" id="WP_307281196.1">
    <property type="nucleotide sequence ID" value="NZ_JAUSVX010000015.1"/>
</dbReference>
<dbReference type="InterPro" id="IPR003439">
    <property type="entry name" value="ABC_transporter-like_ATP-bd"/>
</dbReference>
<dbReference type="Pfam" id="PF00005">
    <property type="entry name" value="ABC_tran"/>
    <property type="match status" value="2"/>
</dbReference>
<keyword evidence="7 11" id="KW-0067">ATP-binding</keyword>
<accession>A0ABU0JHZ3</accession>
<evidence type="ECO:0000256" key="2">
    <source>
        <dbReference type="ARBA" id="ARBA00022448"/>
    </source>
</evidence>
<evidence type="ECO:0000256" key="5">
    <source>
        <dbReference type="ARBA" id="ARBA00022737"/>
    </source>
</evidence>
<evidence type="ECO:0000256" key="3">
    <source>
        <dbReference type="ARBA" id="ARBA00022475"/>
    </source>
</evidence>
<feature type="domain" description="ABC transporter" evidence="10">
    <location>
        <begin position="279"/>
        <end position="538"/>
    </location>
</feature>
<evidence type="ECO:0000256" key="1">
    <source>
        <dbReference type="ARBA" id="ARBA00005417"/>
    </source>
</evidence>
<keyword evidence="9" id="KW-0472">Membrane</keyword>
<keyword evidence="4" id="KW-0762">Sugar transport</keyword>
<dbReference type="PROSITE" id="PS50893">
    <property type="entry name" value="ABC_TRANSPORTER_2"/>
    <property type="match status" value="2"/>
</dbReference>
<dbReference type="CDD" id="cd03216">
    <property type="entry name" value="ABC_Carb_Monos_I"/>
    <property type="match status" value="1"/>
</dbReference>
<evidence type="ECO:0000256" key="4">
    <source>
        <dbReference type="ARBA" id="ARBA00022597"/>
    </source>
</evidence>
<dbReference type="InterPro" id="IPR003593">
    <property type="entry name" value="AAA+_ATPase"/>
</dbReference>
<evidence type="ECO:0000313" key="12">
    <source>
        <dbReference type="Proteomes" id="UP001242480"/>
    </source>
</evidence>
<dbReference type="PANTHER" id="PTHR43790:SF3">
    <property type="entry name" value="D-ALLOSE IMPORT ATP-BINDING PROTEIN ALSA-RELATED"/>
    <property type="match status" value="1"/>
</dbReference>
<keyword evidence="6" id="KW-0547">Nucleotide-binding</keyword>
<evidence type="ECO:0000256" key="7">
    <source>
        <dbReference type="ARBA" id="ARBA00022840"/>
    </source>
</evidence>
<sequence length="546" mass="58332">MPASWSARTTSTNFSLTIPVASNTAEILFGGAAAMQVGGPWIQIRGLGKHFAGEVALDNVDLDIPRGEVHGLVGANGAGKSTLIRCMAGVTVPDRGEIIVGGEPLRQGVPRAAEKAGLAFIHQELNLIPHFSVLENMLLGAPKATRFGLIDWKRSGAGPRAAAAQVGMKFPLETKVSELSVGERWLVMIGKALARDASMIAMDEPTASLSAAETEHLFRLIRDLAASGVAILYVSHRLDEVLDLSDRITVLRDGEIVGRSIRGSLDKRGLIRAIVGHDVQTREQRKRAPVARSGMPLFSARNVARGSAVKDVSFDLWRGEILGLGGLVGAGRTETARLAFGVDRLEGGHFELDGERLAIGNETEAMQKGIALVPEERRSQGLMLDQSVAFNITIAALRPFRRFAGVPIVSSGKVRAEAGRMVKRLSIKTPGVDARISSLSGGNQQKALIARWLGTGMKVLIVDEPSRGVDIGAREEIHDAIREIARSGVGVIVISSDVEELALIADRVVVLHEGRVTGELTGDEINEARIVELSYLSSNELAGERA</sequence>
<keyword evidence="12" id="KW-1185">Reference proteome</keyword>
<dbReference type="GO" id="GO:0005524">
    <property type="term" value="F:ATP binding"/>
    <property type="evidence" value="ECO:0007669"/>
    <property type="project" value="UniProtKB-KW"/>
</dbReference>
<feature type="domain" description="ABC transporter" evidence="10">
    <location>
        <begin position="42"/>
        <end position="278"/>
    </location>
</feature>
<keyword evidence="8" id="KW-1278">Translocase</keyword>
<comment type="similarity">
    <text evidence="1">Belongs to the ABC transporter superfamily.</text>
</comment>
<evidence type="ECO:0000313" key="11">
    <source>
        <dbReference type="EMBL" id="MDQ0473220.1"/>
    </source>
</evidence>
<comment type="caution">
    <text evidence="11">The sequence shown here is derived from an EMBL/GenBank/DDBJ whole genome shotgun (WGS) entry which is preliminary data.</text>
</comment>
<keyword evidence="2" id="KW-0813">Transport</keyword>
<dbReference type="InterPro" id="IPR027417">
    <property type="entry name" value="P-loop_NTPase"/>
</dbReference>
<dbReference type="SUPFAM" id="SSF52540">
    <property type="entry name" value="P-loop containing nucleoside triphosphate hydrolases"/>
    <property type="match status" value="2"/>
</dbReference>
<name>A0ABU0JHZ3_9HYPH</name>
<dbReference type="PANTHER" id="PTHR43790">
    <property type="entry name" value="CARBOHYDRATE TRANSPORT ATP-BINDING PROTEIN MG119-RELATED"/>
    <property type="match status" value="1"/>
</dbReference>
<organism evidence="11 12">
    <name type="scientific">Labrys wisconsinensis</name>
    <dbReference type="NCBI Taxonomy" id="425677"/>
    <lineage>
        <taxon>Bacteria</taxon>
        <taxon>Pseudomonadati</taxon>
        <taxon>Pseudomonadota</taxon>
        <taxon>Alphaproteobacteria</taxon>
        <taxon>Hyphomicrobiales</taxon>
        <taxon>Xanthobacteraceae</taxon>
        <taxon>Labrys</taxon>
    </lineage>
</organism>
<dbReference type="InterPro" id="IPR017871">
    <property type="entry name" value="ABC_transporter-like_CS"/>
</dbReference>
<dbReference type="Gene3D" id="3.40.50.300">
    <property type="entry name" value="P-loop containing nucleotide triphosphate hydrolases"/>
    <property type="match status" value="2"/>
</dbReference>
<evidence type="ECO:0000256" key="9">
    <source>
        <dbReference type="ARBA" id="ARBA00023136"/>
    </source>
</evidence>
<reference evidence="11 12" key="1">
    <citation type="submission" date="2023-07" db="EMBL/GenBank/DDBJ databases">
        <title>Genomic Encyclopedia of Type Strains, Phase IV (KMG-IV): sequencing the most valuable type-strain genomes for metagenomic binning, comparative biology and taxonomic classification.</title>
        <authorList>
            <person name="Goeker M."/>
        </authorList>
    </citation>
    <scope>NUCLEOTIDE SEQUENCE [LARGE SCALE GENOMIC DNA]</scope>
    <source>
        <strain evidence="11 12">DSM 19619</strain>
    </source>
</reference>
<dbReference type="PROSITE" id="PS00211">
    <property type="entry name" value="ABC_TRANSPORTER_1"/>
    <property type="match status" value="1"/>
</dbReference>
<dbReference type="Proteomes" id="UP001242480">
    <property type="component" value="Unassembled WGS sequence"/>
</dbReference>